<dbReference type="Gene3D" id="3.30.9.10">
    <property type="entry name" value="D-Amino Acid Oxidase, subunit A, domain 2"/>
    <property type="match status" value="1"/>
</dbReference>
<dbReference type="GO" id="GO:0016491">
    <property type="term" value="F:oxidoreductase activity"/>
    <property type="evidence" value="ECO:0007669"/>
    <property type="project" value="UniProtKB-KW"/>
</dbReference>
<dbReference type="STRING" id="1480615.AWJ14_03330"/>
<evidence type="ECO:0000259" key="2">
    <source>
        <dbReference type="Pfam" id="PF01266"/>
    </source>
</evidence>
<evidence type="ECO:0000313" key="3">
    <source>
        <dbReference type="EMBL" id="OCW57839.1"/>
    </source>
</evidence>
<comment type="caution">
    <text evidence="3">The sequence shown here is derived from an EMBL/GenBank/DDBJ whole genome shotgun (WGS) entry which is preliminary data.</text>
</comment>
<dbReference type="Pfam" id="PF01266">
    <property type="entry name" value="DAO"/>
    <property type="match status" value="1"/>
</dbReference>
<dbReference type="PANTHER" id="PTHR13847">
    <property type="entry name" value="SARCOSINE DEHYDROGENASE-RELATED"/>
    <property type="match status" value="1"/>
</dbReference>
<dbReference type="SUPFAM" id="SSF51905">
    <property type="entry name" value="FAD/NAD(P)-binding domain"/>
    <property type="match status" value="1"/>
</dbReference>
<dbReference type="PANTHER" id="PTHR13847:SF281">
    <property type="entry name" value="FAD DEPENDENT OXIDOREDUCTASE DOMAIN-CONTAINING PROTEIN"/>
    <property type="match status" value="1"/>
</dbReference>
<dbReference type="AlphaFoldDB" id="A0A1C1YWN8"/>
<dbReference type="Proteomes" id="UP000094795">
    <property type="component" value="Unassembled WGS sequence"/>
</dbReference>
<evidence type="ECO:0000256" key="1">
    <source>
        <dbReference type="ARBA" id="ARBA00023002"/>
    </source>
</evidence>
<accession>A0A1C1YWN8</accession>
<dbReference type="InterPro" id="IPR036188">
    <property type="entry name" value="FAD/NAD-bd_sf"/>
</dbReference>
<name>A0A1C1YWN8_9HYPH</name>
<gene>
    <name evidence="3" type="ORF">AWJ14_03330</name>
</gene>
<feature type="domain" description="FAD dependent oxidoreductase" evidence="2">
    <location>
        <begin position="30"/>
        <end position="381"/>
    </location>
</feature>
<proteinExistence type="predicted"/>
<dbReference type="InterPro" id="IPR006076">
    <property type="entry name" value="FAD-dep_OxRdtase"/>
</dbReference>
<dbReference type="EMBL" id="LQZT01000012">
    <property type="protein sequence ID" value="OCW57839.1"/>
    <property type="molecule type" value="Genomic_DNA"/>
</dbReference>
<keyword evidence="4" id="KW-1185">Reference proteome</keyword>
<organism evidence="3 4">
    <name type="scientific">Hoeflea olei</name>
    <dbReference type="NCBI Taxonomy" id="1480615"/>
    <lineage>
        <taxon>Bacteria</taxon>
        <taxon>Pseudomonadati</taxon>
        <taxon>Pseudomonadota</taxon>
        <taxon>Alphaproteobacteria</taxon>
        <taxon>Hyphomicrobiales</taxon>
        <taxon>Rhizobiaceae</taxon>
        <taxon>Hoeflea</taxon>
    </lineage>
</organism>
<dbReference type="GO" id="GO:0005737">
    <property type="term" value="C:cytoplasm"/>
    <property type="evidence" value="ECO:0007669"/>
    <property type="project" value="TreeGrafter"/>
</dbReference>
<reference evidence="3 4" key="1">
    <citation type="submission" date="2015-12" db="EMBL/GenBank/DDBJ databases">
        <authorList>
            <person name="Shamseldin A."/>
            <person name="Moawad H."/>
            <person name="Abd El-Rahim W.M."/>
            <person name="Sadowsky M.J."/>
        </authorList>
    </citation>
    <scope>NUCLEOTIDE SEQUENCE [LARGE SCALE GENOMIC DNA]</scope>
    <source>
        <strain evidence="3 4">JC234</strain>
    </source>
</reference>
<dbReference type="RefSeq" id="WP_066178122.1">
    <property type="nucleotide sequence ID" value="NZ_LQZT01000012.1"/>
</dbReference>
<dbReference type="OrthoDB" id="9814969at2"/>
<dbReference type="Gene3D" id="3.50.50.60">
    <property type="entry name" value="FAD/NAD(P)-binding domain"/>
    <property type="match status" value="1"/>
</dbReference>
<protein>
    <submittedName>
        <fullName evidence="3">FAD-dependent oxidoreductase</fullName>
    </submittedName>
</protein>
<sequence length="423" mass="45365">MPVPSTLSLWDETAQEQDLHTPMKADVVTDVAIVGGGYTGLSTALHAAEQGLACCVLEARQIGFGGSGRNVGLLNAGLWLPPQDVRARLGSADGTRLVDILGEGPSYVMSLIERHQIRCELTRSGTIHAAHSPKGLKDLERRAGEWSRLGAPVRLLSRQETTEKIGSEAFYGGLLDARAGTLNPMGYVRGLARAAQAAGVRIHTGVAVTALVKQAGGWVLETAQGTVRAKSVILATNAYSDDLWPGLKQSFVPIHFFQVATEPLGERVARILPERQGIWDTGQIMFSLRRDAADRLIIGSMGSVIGGEKGLSERWAARQLARLFPDLGPVRFETAWHGRIAMTGDHLPRIHRLDEGLYTPIGYNGRGIAPGTVFGKAMADLLAGGREADLLMPVTDVRPETARGLKAGFYSAAFAANQVLRSL</sequence>
<keyword evidence="1" id="KW-0560">Oxidoreductase</keyword>
<evidence type="ECO:0000313" key="4">
    <source>
        <dbReference type="Proteomes" id="UP000094795"/>
    </source>
</evidence>